<dbReference type="KEGG" id="beq:BEWA_029590"/>
<dbReference type="VEuPathDB" id="PiroplasmaDB:BEWA_029590"/>
<name>L0AYY6_THEEQ</name>
<reference evidence="1 2" key="1">
    <citation type="journal article" date="2012" name="BMC Genomics">
        <title>Comparative genomic analysis and phylogenetic position of Theileria equi.</title>
        <authorList>
            <person name="Kappmeyer L.S."/>
            <person name="Thiagarajan M."/>
            <person name="Herndon D.R."/>
            <person name="Ramsay J.D."/>
            <person name="Caler E."/>
            <person name="Djikeng A."/>
            <person name="Gillespie J.J."/>
            <person name="Lau A.O."/>
            <person name="Roalson E.H."/>
            <person name="Silva J.C."/>
            <person name="Silva M.G."/>
            <person name="Suarez C.E."/>
            <person name="Ueti M.W."/>
            <person name="Nene V.M."/>
            <person name="Mealey R.H."/>
            <person name="Knowles D.P."/>
            <person name="Brayton K.A."/>
        </authorList>
    </citation>
    <scope>NUCLEOTIDE SEQUENCE [LARGE SCALE GENOMIC DNA]</scope>
    <source>
        <strain evidence="1 2">WA</strain>
    </source>
</reference>
<evidence type="ECO:0000313" key="1">
    <source>
        <dbReference type="EMBL" id="AFZ80109.1"/>
    </source>
</evidence>
<proteinExistence type="predicted"/>
<organism evidence="1 2">
    <name type="scientific">Theileria equi strain WA</name>
    <dbReference type="NCBI Taxonomy" id="1537102"/>
    <lineage>
        <taxon>Eukaryota</taxon>
        <taxon>Sar</taxon>
        <taxon>Alveolata</taxon>
        <taxon>Apicomplexa</taxon>
        <taxon>Aconoidasida</taxon>
        <taxon>Piroplasmida</taxon>
        <taxon>Theileriidae</taxon>
        <taxon>Theileria</taxon>
    </lineage>
</organism>
<dbReference type="RefSeq" id="XP_004829775.1">
    <property type="nucleotide sequence ID" value="XM_004829718.1"/>
</dbReference>
<dbReference type="Proteomes" id="UP000031512">
    <property type="component" value="Chromosome 1"/>
</dbReference>
<evidence type="ECO:0000313" key="2">
    <source>
        <dbReference type="Proteomes" id="UP000031512"/>
    </source>
</evidence>
<dbReference type="AlphaFoldDB" id="L0AYY6"/>
<protein>
    <submittedName>
        <fullName evidence="1">Uncharacterized protein</fullName>
    </submittedName>
</protein>
<dbReference type="GeneID" id="15803290"/>
<keyword evidence="2" id="KW-1185">Reference proteome</keyword>
<accession>L0AYY6</accession>
<gene>
    <name evidence="1" type="ORF">BEWA_029590</name>
</gene>
<dbReference type="EMBL" id="CP001669">
    <property type="protein sequence ID" value="AFZ80109.1"/>
    <property type="molecule type" value="Genomic_DNA"/>
</dbReference>
<sequence length="80" mass="9271">MQDLKDGAVDPLDVRKDIFRALSESDWEAFHLTFKAPKSPKFSKITLKPREKALFKSGIKSVEQIARWITVPKCVRNKHF</sequence>